<proteinExistence type="inferred from homology"/>
<feature type="binding site" evidence="2">
    <location>
        <position position="102"/>
    </location>
    <ligand>
        <name>Fe cation</name>
        <dbReference type="ChEBI" id="CHEBI:24875"/>
    </ligand>
</feature>
<dbReference type="EC" id="3.5.1.88" evidence="2"/>
<dbReference type="NCBIfam" id="TIGR00079">
    <property type="entry name" value="pept_deformyl"/>
    <property type="match status" value="1"/>
</dbReference>
<keyword evidence="2" id="KW-0479">Metal-binding</keyword>
<dbReference type="InterPro" id="IPR023635">
    <property type="entry name" value="Peptide_deformylase"/>
</dbReference>
<comment type="caution">
    <text evidence="3">The sequence shown here is derived from an EMBL/GenBank/DDBJ whole genome shotgun (WGS) entry which is preliminary data.</text>
</comment>
<dbReference type="PANTHER" id="PTHR10458">
    <property type="entry name" value="PEPTIDE DEFORMYLASE"/>
    <property type="match status" value="1"/>
</dbReference>
<dbReference type="PANTHER" id="PTHR10458:SF22">
    <property type="entry name" value="PEPTIDE DEFORMYLASE"/>
    <property type="match status" value="1"/>
</dbReference>
<organism evidence="3 4">
    <name type="scientific">Candidatus Kuenenbacteria bacterium CG23_combo_of_CG06-09_8_20_14_all_39_39</name>
    <dbReference type="NCBI Taxonomy" id="1974623"/>
    <lineage>
        <taxon>Bacteria</taxon>
        <taxon>Candidatus Kueneniibacteriota</taxon>
    </lineage>
</organism>
<dbReference type="Gene3D" id="3.90.45.10">
    <property type="entry name" value="Peptide deformylase"/>
    <property type="match status" value="1"/>
</dbReference>
<dbReference type="InterPro" id="IPR036821">
    <property type="entry name" value="Peptide_deformylase_sf"/>
</dbReference>
<dbReference type="Proteomes" id="UP000231235">
    <property type="component" value="Unassembled WGS sequence"/>
</dbReference>
<feature type="binding site" evidence="2">
    <location>
        <position position="148"/>
    </location>
    <ligand>
        <name>Fe cation</name>
        <dbReference type="ChEBI" id="CHEBI:24875"/>
    </ligand>
</feature>
<dbReference type="CDD" id="cd00487">
    <property type="entry name" value="Pep_deformylase"/>
    <property type="match status" value="1"/>
</dbReference>
<sequence length="160" mass="18276">MKIENYISMSSLNILTIPKYEKKLREKSNDLKIDLIATPEMQKFFKELAETMFAANGLGLAAPQVARQIRVIAVNVAGLAHIFINPHITKKSLFKDIVEEGCLSVPGRYGKVKRPKKITMEYLDKTGQWHKQKFTGLTNRVIQHEIDHLDGLLFIDKLIK</sequence>
<dbReference type="HAMAP" id="MF_00163">
    <property type="entry name" value="Pep_deformylase"/>
    <property type="match status" value="1"/>
</dbReference>
<reference evidence="3 4" key="1">
    <citation type="submission" date="2017-09" db="EMBL/GenBank/DDBJ databases">
        <title>Depth-based differentiation of microbial function through sediment-hosted aquifers and enrichment of novel symbionts in the deep terrestrial subsurface.</title>
        <authorList>
            <person name="Probst A.J."/>
            <person name="Ladd B."/>
            <person name="Jarett J.K."/>
            <person name="Geller-Mcgrath D.E."/>
            <person name="Sieber C.M."/>
            <person name="Emerson J.B."/>
            <person name="Anantharaman K."/>
            <person name="Thomas B.C."/>
            <person name="Malmstrom R."/>
            <person name="Stieglmeier M."/>
            <person name="Klingl A."/>
            <person name="Woyke T."/>
            <person name="Ryan C.M."/>
            <person name="Banfield J.F."/>
        </authorList>
    </citation>
    <scope>NUCLEOTIDE SEQUENCE [LARGE SCALE GENOMIC DNA]</scope>
    <source>
        <strain evidence="3">CG23_combo_of_CG06-09_8_20_14_all_39_39</strain>
    </source>
</reference>
<dbReference type="Pfam" id="PF01327">
    <property type="entry name" value="Pep_deformylase"/>
    <property type="match status" value="1"/>
</dbReference>
<keyword evidence="2" id="KW-0408">Iron</keyword>
<feature type="active site" evidence="2">
    <location>
        <position position="145"/>
    </location>
</feature>
<keyword evidence="2" id="KW-0378">Hydrolase</keyword>
<dbReference type="GO" id="GO:0042586">
    <property type="term" value="F:peptide deformylase activity"/>
    <property type="evidence" value="ECO:0007669"/>
    <property type="project" value="UniProtKB-UniRule"/>
</dbReference>
<keyword evidence="2" id="KW-0648">Protein biosynthesis</keyword>
<comment type="function">
    <text evidence="2">Removes the formyl group from the N-terminal Met of newly synthesized proteins. Requires at least a dipeptide for an efficient rate of reaction. N-terminal L-methionine is a prerequisite for activity but the enzyme has broad specificity at other positions.</text>
</comment>
<name>A0A2G9Z6E9_9BACT</name>
<dbReference type="SUPFAM" id="SSF56420">
    <property type="entry name" value="Peptide deformylase"/>
    <property type="match status" value="1"/>
</dbReference>
<comment type="similarity">
    <text evidence="1 2">Belongs to the polypeptide deformylase family.</text>
</comment>
<evidence type="ECO:0000256" key="2">
    <source>
        <dbReference type="HAMAP-Rule" id="MF_00163"/>
    </source>
</evidence>
<dbReference type="GO" id="GO:0006412">
    <property type="term" value="P:translation"/>
    <property type="evidence" value="ECO:0007669"/>
    <property type="project" value="UniProtKB-UniRule"/>
</dbReference>
<dbReference type="EMBL" id="PCRX01000058">
    <property type="protein sequence ID" value="PIP28711.1"/>
    <property type="molecule type" value="Genomic_DNA"/>
</dbReference>
<evidence type="ECO:0000256" key="1">
    <source>
        <dbReference type="ARBA" id="ARBA00010759"/>
    </source>
</evidence>
<dbReference type="NCBIfam" id="NF001159">
    <property type="entry name" value="PRK00150.1-3"/>
    <property type="match status" value="1"/>
</dbReference>
<comment type="catalytic activity">
    <reaction evidence="2">
        <text>N-terminal N-formyl-L-methionyl-[peptide] + H2O = N-terminal L-methionyl-[peptide] + formate</text>
        <dbReference type="Rhea" id="RHEA:24420"/>
        <dbReference type="Rhea" id="RHEA-COMP:10639"/>
        <dbReference type="Rhea" id="RHEA-COMP:10640"/>
        <dbReference type="ChEBI" id="CHEBI:15377"/>
        <dbReference type="ChEBI" id="CHEBI:15740"/>
        <dbReference type="ChEBI" id="CHEBI:49298"/>
        <dbReference type="ChEBI" id="CHEBI:64731"/>
        <dbReference type="EC" id="3.5.1.88"/>
    </reaction>
</comment>
<accession>A0A2G9Z6E9</accession>
<dbReference type="PRINTS" id="PR01576">
    <property type="entry name" value="PDEFORMYLASE"/>
</dbReference>
<dbReference type="PIRSF" id="PIRSF004749">
    <property type="entry name" value="Pep_def"/>
    <property type="match status" value="1"/>
</dbReference>
<dbReference type="AlphaFoldDB" id="A0A2G9Z6E9"/>
<protein>
    <recommendedName>
        <fullName evidence="2">Peptide deformylase</fullName>
        <shortName evidence="2">PDF</shortName>
        <ecNumber evidence="2">3.5.1.88</ecNumber>
    </recommendedName>
    <alternativeName>
        <fullName evidence="2">Polypeptide deformylase</fullName>
    </alternativeName>
</protein>
<evidence type="ECO:0000313" key="3">
    <source>
        <dbReference type="EMBL" id="PIP28711.1"/>
    </source>
</evidence>
<comment type="cofactor">
    <cofactor evidence="2">
        <name>Fe(2+)</name>
        <dbReference type="ChEBI" id="CHEBI:29033"/>
    </cofactor>
    <text evidence="2">Binds 1 Fe(2+) ion.</text>
</comment>
<evidence type="ECO:0000313" key="4">
    <source>
        <dbReference type="Proteomes" id="UP000231235"/>
    </source>
</evidence>
<gene>
    <name evidence="2 3" type="primary">def</name>
    <name evidence="3" type="ORF">COX28_03250</name>
</gene>
<feature type="binding site" evidence="2">
    <location>
        <position position="144"/>
    </location>
    <ligand>
        <name>Fe cation</name>
        <dbReference type="ChEBI" id="CHEBI:24875"/>
    </ligand>
</feature>
<dbReference type="GO" id="GO:0046872">
    <property type="term" value="F:metal ion binding"/>
    <property type="evidence" value="ECO:0007669"/>
    <property type="project" value="UniProtKB-KW"/>
</dbReference>